<accession>A0A1Y5PZH6</accession>
<dbReference type="SUPFAM" id="SSF55874">
    <property type="entry name" value="ATPase domain of HSP90 chaperone/DNA topoisomerase II/histidine kinase"/>
    <property type="match status" value="1"/>
</dbReference>
<keyword evidence="1" id="KW-0812">Transmembrane</keyword>
<dbReference type="InterPro" id="IPR010559">
    <property type="entry name" value="Sig_transdc_His_kin_internal"/>
</dbReference>
<keyword evidence="4" id="KW-0418">Kinase</keyword>
<feature type="transmembrane region" description="Helical" evidence="1">
    <location>
        <begin position="52"/>
        <end position="75"/>
    </location>
</feature>
<dbReference type="InterPro" id="IPR036890">
    <property type="entry name" value="HATPase_C_sf"/>
</dbReference>
<evidence type="ECO:0000259" key="2">
    <source>
        <dbReference type="Pfam" id="PF02518"/>
    </source>
</evidence>
<dbReference type="PANTHER" id="PTHR34220:SF7">
    <property type="entry name" value="SENSOR HISTIDINE KINASE YPDA"/>
    <property type="match status" value="1"/>
</dbReference>
<protein>
    <submittedName>
        <fullName evidence="4">Histidine kinase</fullName>
    </submittedName>
</protein>
<dbReference type="Pfam" id="PF06580">
    <property type="entry name" value="His_kinase"/>
    <property type="match status" value="1"/>
</dbReference>
<feature type="transmembrane region" description="Helical" evidence="1">
    <location>
        <begin position="122"/>
        <end position="143"/>
    </location>
</feature>
<feature type="domain" description="Histidine kinase/HSP90-like ATPase" evidence="2">
    <location>
        <begin position="256"/>
        <end position="339"/>
    </location>
</feature>
<keyword evidence="1" id="KW-0472">Membrane</keyword>
<dbReference type="Gene3D" id="3.30.565.10">
    <property type="entry name" value="Histidine kinase-like ATPase, C-terminal domain"/>
    <property type="match status" value="1"/>
</dbReference>
<dbReference type="InterPro" id="IPR003594">
    <property type="entry name" value="HATPase_dom"/>
</dbReference>
<evidence type="ECO:0000313" key="4">
    <source>
        <dbReference type="EMBL" id="SBV35423.1"/>
    </source>
</evidence>
<keyword evidence="4" id="KW-0808">Transferase</keyword>
<sequence>MPLPIDTRTIERTRPPLEVLWQPSSLISMVLAGELLAVILALAPGIGGSRWVHFGLTSLLIQWISLLTLGVLAMLRRSLDKLRPLGVAYFTLATLLVTTSGVCSLVWLLLHQQLMLPHETWRALWLQFSGIALAVGMIGVAIFRSHWNARQLAIHAKQAELEALQARIHPHFLFNTLNTGAALVHEQPEKAEQLLLDLADLFRAALAGPNLIPLHEELLLARRYAEIEQLRFGPRMHVEWALPEILPDLPVPTLSIQPLVENAIHHGVEPSTTSCLLRIAVESSSTQVQISVSNDLPAPPASMRTGHGVGLRAVRERVAAMGGRVETRTDAGRYQATITFVTRH</sequence>
<name>A0A1Y5PZH6_9GAMM</name>
<feature type="domain" description="Signal transduction histidine kinase internal region" evidence="3">
    <location>
        <begin position="159"/>
        <end position="235"/>
    </location>
</feature>
<dbReference type="PANTHER" id="PTHR34220">
    <property type="entry name" value="SENSOR HISTIDINE KINASE YPDA"/>
    <property type="match status" value="1"/>
</dbReference>
<dbReference type="AlphaFoldDB" id="A0A1Y5PZH6"/>
<reference evidence="4" key="1">
    <citation type="submission" date="2016-03" db="EMBL/GenBank/DDBJ databases">
        <authorList>
            <person name="Ploux O."/>
        </authorList>
    </citation>
    <scope>NUCLEOTIDE SEQUENCE</scope>
    <source>
        <strain evidence="4">UC10</strain>
    </source>
</reference>
<gene>
    <name evidence="4" type="ORF">STPYR_10353</name>
</gene>
<evidence type="ECO:0000259" key="3">
    <source>
        <dbReference type="Pfam" id="PF06580"/>
    </source>
</evidence>
<organism evidence="4">
    <name type="scientific">uncultured Stenotrophomonas sp</name>
    <dbReference type="NCBI Taxonomy" id="165438"/>
    <lineage>
        <taxon>Bacteria</taxon>
        <taxon>Pseudomonadati</taxon>
        <taxon>Pseudomonadota</taxon>
        <taxon>Gammaproteobacteria</taxon>
        <taxon>Lysobacterales</taxon>
        <taxon>Lysobacteraceae</taxon>
        <taxon>Stenotrophomonas</taxon>
        <taxon>environmental samples</taxon>
    </lineage>
</organism>
<dbReference type="EMBL" id="FLTS01000001">
    <property type="protein sequence ID" value="SBV35423.1"/>
    <property type="molecule type" value="Genomic_DNA"/>
</dbReference>
<dbReference type="GO" id="GO:0000155">
    <property type="term" value="F:phosphorelay sensor kinase activity"/>
    <property type="evidence" value="ECO:0007669"/>
    <property type="project" value="InterPro"/>
</dbReference>
<evidence type="ECO:0000256" key="1">
    <source>
        <dbReference type="SAM" id="Phobius"/>
    </source>
</evidence>
<dbReference type="InterPro" id="IPR050640">
    <property type="entry name" value="Bact_2-comp_sensor_kinase"/>
</dbReference>
<dbReference type="Pfam" id="PF02518">
    <property type="entry name" value="HATPase_c"/>
    <property type="match status" value="1"/>
</dbReference>
<keyword evidence="1" id="KW-1133">Transmembrane helix</keyword>
<dbReference type="GO" id="GO:0016020">
    <property type="term" value="C:membrane"/>
    <property type="evidence" value="ECO:0007669"/>
    <property type="project" value="InterPro"/>
</dbReference>
<feature type="transmembrane region" description="Helical" evidence="1">
    <location>
        <begin position="20"/>
        <end position="46"/>
    </location>
</feature>
<proteinExistence type="predicted"/>
<feature type="transmembrane region" description="Helical" evidence="1">
    <location>
        <begin position="87"/>
        <end position="110"/>
    </location>
</feature>